<feature type="transmembrane region" description="Helical" evidence="1">
    <location>
        <begin position="23"/>
        <end position="40"/>
    </location>
</feature>
<dbReference type="AlphaFoldDB" id="A0A1H3PDK3"/>
<feature type="transmembrane region" description="Helical" evidence="1">
    <location>
        <begin position="70"/>
        <end position="88"/>
    </location>
</feature>
<proteinExistence type="predicted"/>
<accession>A0A1H3PDK3</accession>
<dbReference type="Proteomes" id="UP000199515">
    <property type="component" value="Unassembled WGS sequence"/>
</dbReference>
<dbReference type="EMBL" id="FNON01000008">
    <property type="protein sequence ID" value="SDY99160.1"/>
    <property type="molecule type" value="Genomic_DNA"/>
</dbReference>
<feature type="transmembrane region" description="Helical" evidence="1">
    <location>
        <begin position="47"/>
        <end position="64"/>
    </location>
</feature>
<keyword evidence="3" id="KW-1185">Reference proteome</keyword>
<keyword evidence="1" id="KW-0472">Membrane</keyword>
<dbReference type="STRING" id="589385.SAMN05421504_108162"/>
<evidence type="ECO:0000313" key="3">
    <source>
        <dbReference type="Proteomes" id="UP000199515"/>
    </source>
</evidence>
<feature type="transmembrane region" description="Helical" evidence="1">
    <location>
        <begin position="100"/>
        <end position="119"/>
    </location>
</feature>
<keyword evidence="1" id="KW-0812">Transmembrane</keyword>
<dbReference type="RefSeq" id="WP_091295498.1">
    <property type="nucleotide sequence ID" value="NZ_FNON01000008.1"/>
</dbReference>
<name>A0A1H3PDK3_9PSEU</name>
<keyword evidence="1" id="KW-1133">Transmembrane helix</keyword>
<protein>
    <submittedName>
        <fullName evidence="2">Uncharacterized protein</fullName>
    </submittedName>
</protein>
<reference evidence="2 3" key="1">
    <citation type="submission" date="2016-10" db="EMBL/GenBank/DDBJ databases">
        <authorList>
            <person name="de Groot N.N."/>
        </authorList>
    </citation>
    <scope>NUCLEOTIDE SEQUENCE [LARGE SCALE GENOMIC DNA]</scope>
    <source>
        <strain evidence="2 3">CPCC 202699</strain>
    </source>
</reference>
<gene>
    <name evidence="2" type="ORF">SAMN05421504_108162</name>
</gene>
<dbReference type="OrthoDB" id="5176604at2"/>
<organism evidence="2 3">
    <name type="scientific">Amycolatopsis xylanica</name>
    <dbReference type="NCBI Taxonomy" id="589385"/>
    <lineage>
        <taxon>Bacteria</taxon>
        <taxon>Bacillati</taxon>
        <taxon>Actinomycetota</taxon>
        <taxon>Actinomycetes</taxon>
        <taxon>Pseudonocardiales</taxon>
        <taxon>Pseudonocardiaceae</taxon>
        <taxon>Amycolatopsis</taxon>
    </lineage>
</organism>
<evidence type="ECO:0000256" key="1">
    <source>
        <dbReference type="SAM" id="Phobius"/>
    </source>
</evidence>
<evidence type="ECO:0000313" key="2">
    <source>
        <dbReference type="EMBL" id="SDY99160.1"/>
    </source>
</evidence>
<sequence>MDLAPEYRPGFLAEPEPAPRDPLAVAIGNASLLGVGYLLLKRRGLAVLTWLITLTLVIMLASVREVWVEITALVWWLLSIVHGWSLATKHGSRVGWQRRVALLVTVPVLLAAGLLRFGAATIEDTVTEARESGDCAPALAAIDRLWLGHRIADGPLTLRGERTAEACHRLSNAAGLLATGLSGEPVALQAGFESLSAVLKDLPGHEKMVGKTLDGFLAGLPAKNPCESAKVTDWLRARPFSNNDLDRSVEAIGRTEPVTLVGCGDQLVAAGSLEPARARYQQYLDHYRGRDRDLTAKAEEGARKATLAIELANVRDLLAGAYGTSEPSYCKKPAQYSGAPSYAKGPNRTLMYGDTAYTGNLPAEWRASGPEDAALIVCVGKAEYGTPVRTCPYTSQGSIRGFPTNVTFKKIVIPIRAYELRTGKLVADTRPEIGGTSCPQTIHYSRYGLSVDIGPPSEMYVTPADADIRAAFAAVVSP</sequence>